<dbReference type="Proteomes" id="UP000479000">
    <property type="component" value="Unassembled WGS sequence"/>
</dbReference>
<accession>A0A6H5GFB9</accession>
<dbReference type="OrthoDB" id="196717at2759"/>
<proteinExistence type="predicted"/>
<evidence type="ECO:0000313" key="2">
    <source>
        <dbReference type="EMBL" id="CAB0001670.1"/>
    </source>
</evidence>
<keyword evidence="3" id="KW-1185">Reference proteome</keyword>
<name>A0A6H5GFB9_9HEMI</name>
<sequence length="355" mass="40417">MVQKWRIGTELQKKLFLIHIYSESLPEQVSVCPCVRLWSFTTSAKESVSQAFRCSRLSMATSKNASGSPTDRRRFAMVLALNCMAARARTSNARDRFALTVDYGISGSVFFDVLVSQPKAHRTVQAQFSECTNGRMRSNRDEEPSTKSATNVIPFLSVTLGVRTLSRHKTSTVNDMDDDSTTEHEGTTEMSIQGSETQAELPSNSNWFENEAISDAGVKGSIVIVLKSRIGTVTSSMRQLAWCLFTAVRSFDSWDRHPNSRVLSWIHMRHDDSNTSIYSVNMEVIKWQIKPQYTSIQIRSHLRCLGQKHQKIPQANFKILEMEYKKYPHILQGKTKILRPRTLKLVRFCGRKKIK</sequence>
<reference evidence="2 3" key="1">
    <citation type="submission" date="2020-02" db="EMBL/GenBank/DDBJ databases">
        <authorList>
            <person name="Ferguson B K."/>
        </authorList>
    </citation>
    <scope>NUCLEOTIDE SEQUENCE [LARGE SCALE GENOMIC DNA]</scope>
</reference>
<dbReference type="EMBL" id="CADCXU010011272">
    <property type="protein sequence ID" value="CAB0001670.1"/>
    <property type="molecule type" value="Genomic_DNA"/>
</dbReference>
<evidence type="ECO:0000256" key="1">
    <source>
        <dbReference type="SAM" id="MobiDB-lite"/>
    </source>
</evidence>
<protein>
    <submittedName>
        <fullName evidence="2">Uncharacterized protein</fullName>
    </submittedName>
</protein>
<organism evidence="2 3">
    <name type="scientific">Nesidiocoris tenuis</name>
    <dbReference type="NCBI Taxonomy" id="355587"/>
    <lineage>
        <taxon>Eukaryota</taxon>
        <taxon>Metazoa</taxon>
        <taxon>Ecdysozoa</taxon>
        <taxon>Arthropoda</taxon>
        <taxon>Hexapoda</taxon>
        <taxon>Insecta</taxon>
        <taxon>Pterygota</taxon>
        <taxon>Neoptera</taxon>
        <taxon>Paraneoptera</taxon>
        <taxon>Hemiptera</taxon>
        <taxon>Heteroptera</taxon>
        <taxon>Panheteroptera</taxon>
        <taxon>Cimicomorpha</taxon>
        <taxon>Miridae</taxon>
        <taxon>Dicyphina</taxon>
        <taxon>Nesidiocoris</taxon>
    </lineage>
</organism>
<evidence type="ECO:0000313" key="3">
    <source>
        <dbReference type="Proteomes" id="UP000479000"/>
    </source>
</evidence>
<dbReference type="AlphaFoldDB" id="A0A6H5GFB9"/>
<feature type="region of interest" description="Disordered" evidence="1">
    <location>
        <begin position="170"/>
        <end position="200"/>
    </location>
</feature>
<feature type="compositionally biased region" description="Polar residues" evidence="1">
    <location>
        <begin position="188"/>
        <end position="200"/>
    </location>
</feature>
<gene>
    <name evidence="2" type="ORF">NTEN_LOCUS7457</name>
</gene>